<dbReference type="OrthoDB" id="28127at2759"/>
<evidence type="ECO:0000313" key="6">
    <source>
        <dbReference type="Proteomes" id="UP000692954"/>
    </source>
</evidence>
<reference evidence="5" key="1">
    <citation type="submission" date="2021-01" db="EMBL/GenBank/DDBJ databases">
        <authorList>
            <consortium name="Genoscope - CEA"/>
            <person name="William W."/>
        </authorList>
    </citation>
    <scope>NUCLEOTIDE SEQUENCE</scope>
</reference>
<evidence type="ECO:0000256" key="2">
    <source>
        <dbReference type="ARBA" id="ARBA00022771"/>
    </source>
</evidence>
<evidence type="ECO:0000256" key="3">
    <source>
        <dbReference type="ARBA" id="ARBA00022833"/>
    </source>
</evidence>
<accession>A0A8S1MUN3</accession>
<evidence type="ECO:0000313" key="5">
    <source>
        <dbReference type="EMBL" id="CAD8083142.1"/>
    </source>
</evidence>
<dbReference type="EMBL" id="CAJJDN010000044">
    <property type="protein sequence ID" value="CAD8083142.1"/>
    <property type="molecule type" value="Genomic_DNA"/>
</dbReference>
<protein>
    <recommendedName>
        <fullName evidence="4">SP-RING-type domain-containing protein</fullName>
    </recommendedName>
</protein>
<sequence length="590" mass="69841">MNQLIQEPKVQKPDKPVVANKKQIPIPELVQTIKTAHGKLQNIQTDFEERTKKFSNLTSTMTVSFECSVSKEIINYAVYLAECFKGYKHYDQQIDLEQFLKLNYFSSEQQQTKQLQCPICKTITKFEKIEQAFYPHLITNYLREKCGQFPRQLMYNFKDKIFYPLHKGKMGNVQNSYFDQIHKLMKQNIQPQGQFYQIVKNLNVNYSFLFYNNCSLSQIKVMLPVRGLKCAHFEVYDLTALLYHFDKKEQSFKCKRPECNSIISYNEICLDIDLFNSCLKSYSFTFSFIYNHETKQLEDILEREKDQNLLKYRQLNELQEYLNYQSKIYKIVDQIYTSPVNQENTEEFYTKNSIDKIKKEKVNFMFCQFTGQRIELPCRCIRCTQVQTCDLRFMSCVLNQFQNPAETNKVLNVINYCPLCKNPFTKKIRPKDLALFDQVYVDVKMMNFLTVTTGFANITQNQFIQFLNNKVISRVIVKRDQESILKGRNAINRIFLKCPISKQKILRPIRGNNCVHAQPFDFGCVDLHQNGEIDLNDMKCPVCNLKFDYFLEDLYLKDHLEIFYAQQLQECEMACLNLMEGKLLIKPKFQ</sequence>
<gene>
    <name evidence="5" type="ORF">PSON_ATCC_30995.1.T0440246</name>
</gene>
<dbReference type="AlphaFoldDB" id="A0A8S1MUN3"/>
<feature type="domain" description="SP-RING-type" evidence="4">
    <location>
        <begin position="496"/>
        <end position="544"/>
    </location>
</feature>
<dbReference type="PANTHER" id="PTHR10782:SF4">
    <property type="entry name" value="TONALLI, ISOFORM E"/>
    <property type="match status" value="1"/>
</dbReference>
<name>A0A8S1MUN3_9CILI</name>
<dbReference type="InterPro" id="IPR004181">
    <property type="entry name" value="Znf_MIZ"/>
</dbReference>
<evidence type="ECO:0000259" key="4">
    <source>
        <dbReference type="Pfam" id="PF02891"/>
    </source>
</evidence>
<dbReference type="GO" id="GO:0000785">
    <property type="term" value="C:chromatin"/>
    <property type="evidence" value="ECO:0007669"/>
    <property type="project" value="TreeGrafter"/>
</dbReference>
<evidence type="ECO:0000256" key="1">
    <source>
        <dbReference type="ARBA" id="ARBA00022723"/>
    </source>
</evidence>
<dbReference type="Pfam" id="PF02891">
    <property type="entry name" value="zf-MIZ"/>
    <property type="match status" value="1"/>
</dbReference>
<comment type="caution">
    <text evidence="5">The sequence shown here is derived from an EMBL/GenBank/DDBJ whole genome shotgun (WGS) entry which is preliminary data.</text>
</comment>
<keyword evidence="1" id="KW-0479">Metal-binding</keyword>
<proteinExistence type="predicted"/>
<organism evidence="5 6">
    <name type="scientific">Paramecium sonneborni</name>
    <dbReference type="NCBI Taxonomy" id="65129"/>
    <lineage>
        <taxon>Eukaryota</taxon>
        <taxon>Sar</taxon>
        <taxon>Alveolata</taxon>
        <taxon>Ciliophora</taxon>
        <taxon>Intramacronucleata</taxon>
        <taxon>Oligohymenophorea</taxon>
        <taxon>Peniculida</taxon>
        <taxon>Parameciidae</taxon>
        <taxon>Paramecium</taxon>
    </lineage>
</organism>
<dbReference type="Proteomes" id="UP000692954">
    <property type="component" value="Unassembled WGS sequence"/>
</dbReference>
<keyword evidence="6" id="KW-1185">Reference proteome</keyword>
<keyword evidence="2" id="KW-0863">Zinc-finger</keyword>
<dbReference type="PANTHER" id="PTHR10782">
    <property type="entry name" value="ZINC FINGER MIZ DOMAIN-CONTAINING PROTEIN"/>
    <property type="match status" value="1"/>
</dbReference>
<keyword evidence="3" id="KW-0862">Zinc</keyword>
<dbReference type="GO" id="GO:0061665">
    <property type="term" value="F:SUMO ligase activity"/>
    <property type="evidence" value="ECO:0007669"/>
    <property type="project" value="TreeGrafter"/>
</dbReference>
<dbReference type="GO" id="GO:0008270">
    <property type="term" value="F:zinc ion binding"/>
    <property type="evidence" value="ECO:0007669"/>
    <property type="project" value="UniProtKB-KW"/>
</dbReference>
<dbReference type="GO" id="GO:0016925">
    <property type="term" value="P:protein sumoylation"/>
    <property type="evidence" value="ECO:0007669"/>
    <property type="project" value="TreeGrafter"/>
</dbReference>